<accession>A0A423TKV4</accession>
<dbReference type="EMBL" id="QCYY01001567">
    <property type="protein sequence ID" value="ROT77086.1"/>
    <property type="molecule type" value="Genomic_DNA"/>
</dbReference>
<dbReference type="GO" id="GO:0006508">
    <property type="term" value="P:proteolysis"/>
    <property type="evidence" value="ECO:0007669"/>
    <property type="project" value="TreeGrafter"/>
</dbReference>
<gene>
    <name evidence="3" type="ORF">C7M84_004248</name>
</gene>
<feature type="domain" description="ERAP1-like C-terminal" evidence="2">
    <location>
        <begin position="4"/>
        <end position="218"/>
    </location>
</feature>
<dbReference type="OrthoDB" id="6343679at2759"/>
<organism evidence="3 4">
    <name type="scientific">Penaeus vannamei</name>
    <name type="common">Whiteleg shrimp</name>
    <name type="synonym">Litopenaeus vannamei</name>
    <dbReference type="NCBI Taxonomy" id="6689"/>
    <lineage>
        <taxon>Eukaryota</taxon>
        <taxon>Metazoa</taxon>
        <taxon>Ecdysozoa</taxon>
        <taxon>Arthropoda</taxon>
        <taxon>Crustacea</taxon>
        <taxon>Multicrustacea</taxon>
        <taxon>Malacostraca</taxon>
        <taxon>Eumalacostraca</taxon>
        <taxon>Eucarida</taxon>
        <taxon>Decapoda</taxon>
        <taxon>Dendrobranchiata</taxon>
        <taxon>Penaeoidea</taxon>
        <taxon>Penaeidae</taxon>
        <taxon>Penaeus</taxon>
    </lineage>
</organism>
<dbReference type="Gene3D" id="1.25.50.20">
    <property type="match status" value="1"/>
</dbReference>
<evidence type="ECO:0000256" key="1">
    <source>
        <dbReference type="ARBA" id="ARBA00010136"/>
    </source>
</evidence>
<name>A0A423TKV4_PENVA</name>
<reference evidence="3 4" key="1">
    <citation type="submission" date="2018-04" db="EMBL/GenBank/DDBJ databases">
        <authorList>
            <person name="Zhang X."/>
            <person name="Yuan J."/>
            <person name="Li F."/>
            <person name="Xiang J."/>
        </authorList>
    </citation>
    <scope>NUCLEOTIDE SEQUENCE [LARGE SCALE GENOMIC DNA]</scope>
    <source>
        <tissue evidence="3">Muscle</tissue>
    </source>
</reference>
<dbReference type="Pfam" id="PF11838">
    <property type="entry name" value="ERAP1_C"/>
    <property type="match status" value="1"/>
</dbReference>
<evidence type="ECO:0000259" key="2">
    <source>
        <dbReference type="Pfam" id="PF11838"/>
    </source>
</evidence>
<dbReference type="GO" id="GO:0005615">
    <property type="term" value="C:extracellular space"/>
    <property type="evidence" value="ECO:0007669"/>
    <property type="project" value="TreeGrafter"/>
</dbReference>
<dbReference type="InterPro" id="IPR050344">
    <property type="entry name" value="Peptidase_M1_aminopeptidases"/>
</dbReference>
<evidence type="ECO:0000313" key="4">
    <source>
        <dbReference type="Proteomes" id="UP000283509"/>
    </source>
</evidence>
<comment type="similarity">
    <text evidence="1">Belongs to the peptidase M1 family.</text>
</comment>
<dbReference type="InterPro" id="IPR024571">
    <property type="entry name" value="ERAP1-like_C_dom"/>
</dbReference>
<dbReference type="GO" id="GO:0042277">
    <property type="term" value="F:peptide binding"/>
    <property type="evidence" value="ECO:0007669"/>
    <property type="project" value="TreeGrafter"/>
</dbReference>
<dbReference type="PANTHER" id="PTHR11533:SF294">
    <property type="entry name" value="THYROTROPIN-RELEASING HORMONE-DEGRADING ECTOENZYME"/>
    <property type="match status" value="1"/>
</dbReference>
<comment type="caution">
    <text evidence="3">The sequence shown here is derived from an EMBL/GenBank/DDBJ whole genome shotgun (WGS) entry which is preliminary data.</text>
</comment>
<dbReference type="AlphaFoldDB" id="A0A423TKV4"/>
<dbReference type="GO" id="GO:0070006">
    <property type="term" value="F:metalloaminopeptidase activity"/>
    <property type="evidence" value="ECO:0007669"/>
    <property type="project" value="TreeGrafter"/>
</dbReference>
<dbReference type="GO" id="GO:0043171">
    <property type="term" value="P:peptide catabolic process"/>
    <property type="evidence" value="ECO:0007669"/>
    <property type="project" value="TreeGrafter"/>
</dbReference>
<keyword evidence="4" id="KW-1185">Reference proteome</keyword>
<dbReference type="STRING" id="6689.A0A423TKV4"/>
<reference evidence="3 4" key="2">
    <citation type="submission" date="2019-01" db="EMBL/GenBank/DDBJ databases">
        <title>The decoding of complex shrimp genome reveals the adaptation for benthos swimmer, frequently molting mechanism and breeding impact on genome.</title>
        <authorList>
            <person name="Sun Y."/>
            <person name="Gao Y."/>
            <person name="Yu Y."/>
        </authorList>
    </citation>
    <scope>NUCLEOTIDE SEQUENCE [LARGE SCALE GENOMIC DNA]</scope>
    <source>
        <tissue evidence="3">Muscle</tissue>
    </source>
</reference>
<proteinExistence type="inferred from homology"/>
<dbReference type="GO" id="GO:0008270">
    <property type="term" value="F:zinc ion binding"/>
    <property type="evidence" value="ECO:0007669"/>
    <property type="project" value="TreeGrafter"/>
</dbReference>
<sequence length="250" mass="28482">MDHGAIKSFLLGLVVPLYDSMRIANETEDSRHVQHLQELAIHWACKLGYPQCLSDALTTFHILIAPNVKSSVYCHAIAEGGPTEWAFGWNQFLKSKVASEKEKLLNGLGCSKEVAILTRFLEMAFLPNGEIMRQDSIIAFTSVARNEFGRALAWDFLKNRWNDVYVFDKRQRAKMLRAATSAFSTREDLQKLQLFQQDSTYDMEENVRSVEQVVERTRNNLFWMASNYNTIVKLLEIGQSLKAGQPSQVA</sequence>
<evidence type="ECO:0000313" key="3">
    <source>
        <dbReference type="EMBL" id="ROT77086.1"/>
    </source>
</evidence>
<dbReference type="Proteomes" id="UP000283509">
    <property type="component" value="Unassembled WGS sequence"/>
</dbReference>
<dbReference type="PANTHER" id="PTHR11533">
    <property type="entry name" value="PROTEASE M1 ZINC METALLOPROTEASE"/>
    <property type="match status" value="1"/>
</dbReference>
<dbReference type="GO" id="GO:0005737">
    <property type="term" value="C:cytoplasm"/>
    <property type="evidence" value="ECO:0007669"/>
    <property type="project" value="TreeGrafter"/>
</dbReference>
<dbReference type="GO" id="GO:0016020">
    <property type="term" value="C:membrane"/>
    <property type="evidence" value="ECO:0007669"/>
    <property type="project" value="TreeGrafter"/>
</dbReference>
<protein>
    <recommendedName>
        <fullName evidence="2">ERAP1-like C-terminal domain-containing protein</fullName>
    </recommendedName>
</protein>